<feature type="transmembrane region" description="Helical" evidence="4">
    <location>
        <begin position="12"/>
        <end position="36"/>
    </location>
</feature>
<dbReference type="Gene3D" id="3.30.450.20">
    <property type="entry name" value="PAS domain"/>
    <property type="match status" value="1"/>
</dbReference>
<dbReference type="SMART" id="SM00342">
    <property type="entry name" value="HTH_ARAC"/>
    <property type="match status" value="1"/>
</dbReference>
<dbReference type="SUPFAM" id="SSF46689">
    <property type="entry name" value="Homeodomain-like"/>
    <property type="match status" value="2"/>
</dbReference>
<proteinExistence type="predicted"/>
<evidence type="ECO:0000313" key="6">
    <source>
        <dbReference type="EMBL" id="MFC4304079.1"/>
    </source>
</evidence>
<dbReference type="RefSeq" id="WP_204606306.1">
    <property type="nucleotide sequence ID" value="NZ_JBHSED010000017.1"/>
</dbReference>
<keyword evidence="4" id="KW-0812">Transmembrane</keyword>
<name>A0ABV8SCH4_9BACL</name>
<gene>
    <name evidence="6" type="ORF">ACFO1S_11595</name>
</gene>
<evidence type="ECO:0000256" key="2">
    <source>
        <dbReference type="ARBA" id="ARBA00023125"/>
    </source>
</evidence>
<dbReference type="Proteomes" id="UP001595755">
    <property type="component" value="Unassembled WGS sequence"/>
</dbReference>
<comment type="caution">
    <text evidence="6">The sequence shown here is derived from an EMBL/GenBank/DDBJ whole genome shotgun (WGS) entry which is preliminary data.</text>
</comment>
<dbReference type="EMBL" id="JBHSED010000017">
    <property type="protein sequence ID" value="MFC4304079.1"/>
    <property type="molecule type" value="Genomic_DNA"/>
</dbReference>
<dbReference type="Gene3D" id="1.10.10.60">
    <property type="entry name" value="Homeodomain-like"/>
    <property type="match status" value="2"/>
</dbReference>
<dbReference type="PROSITE" id="PS00041">
    <property type="entry name" value="HTH_ARAC_FAMILY_1"/>
    <property type="match status" value="1"/>
</dbReference>
<sequence>MMLLEKRLRQQHLFVRFMVPYILFMLFALFLGWLFYSQTYDVVKGEVTRNNTQLLEQVKGTMDNRFSEINRIALQLSNDPMVQSFQRVSDPFNSKNAYKVIETQKNLYTYSASNNFVLDYYLVFKNSELALSSNSTYELQSFYRHVLSYSDMDYETWKSDLFGTYRNRELMAAGMTNYLEKPQKMLTYVQSLGYPKRIQGALVVLVNNRNLESLLGGIDVSDGGWAYILDDKGRVVSSLSGDGGVPNFDIGAFPDKSGIIEASKTTNDMMVTYTTSSYNGWSYVVAQPPHVVLGKMASIKHTTTAILLVFLVIGIVLAYLFATRNGRPLFKIISTLTERINGGESRRPKDMYGFIQNSLHQLIDNNDALQNAIDRQAPILWESFMGRLLKGDFLATNEINALLKHQGVEINGAGYAVGILHFHSGGHGFNEDVLQKLDIERVLINESLRATLEDPRFAHNIAEDKIALLFMDYSGDSLLFRQMIERNLEMIKANIQSRFPIKLHFSIGGFRSSLLEVTGSYEEARQSLSAIDYEEAGQVVWFSDLTNGDDGFYFPGEAESRLINYTKAGETEEVRKLLHSLFLENFQNRSLPLAMQQLFFFEIVSCLVKVQDQLMLRGRDDIKQLIHQLSATDHPKQAYGSAMEMFLSICGEIDRRKKSRNVKLIDDIVAYLQEHYGQASMSLDSVADHMHISKGYMSQFFKEQMGVNISEYLENLRMDKAKRLLALTSKPIGEIAEQVGYHSASTFCRAFKRGSGVSATSYRESAHKDVGFSSSHG</sequence>
<evidence type="ECO:0000256" key="1">
    <source>
        <dbReference type="ARBA" id="ARBA00023015"/>
    </source>
</evidence>
<keyword evidence="3" id="KW-0804">Transcription</keyword>
<accession>A0ABV8SCH4</accession>
<dbReference type="InterPro" id="IPR009057">
    <property type="entry name" value="Homeodomain-like_sf"/>
</dbReference>
<feature type="domain" description="HTH araC/xylS-type" evidence="5">
    <location>
        <begin position="666"/>
        <end position="765"/>
    </location>
</feature>
<dbReference type="PANTHER" id="PTHR43280">
    <property type="entry name" value="ARAC-FAMILY TRANSCRIPTIONAL REGULATOR"/>
    <property type="match status" value="1"/>
</dbReference>
<keyword evidence="4" id="KW-0472">Membrane</keyword>
<dbReference type="PANTHER" id="PTHR43280:SF2">
    <property type="entry name" value="HTH-TYPE TRANSCRIPTIONAL REGULATOR EXSA"/>
    <property type="match status" value="1"/>
</dbReference>
<evidence type="ECO:0000259" key="5">
    <source>
        <dbReference type="PROSITE" id="PS01124"/>
    </source>
</evidence>
<protein>
    <submittedName>
        <fullName evidence="6">Helix-turn-helix domain-containing protein</fullName>
    </submittedName>
</protein>
<evidence type="ECO:0000256" key="4">
    <source>
        <dbReference type="SAM" id="Phobius"/>
    </source>
</evidence>
<evidence type="ECO:0000313" key="7">
    <source>
        <dbReference type="Proteomes" id="UP001595755"/>
    </source>
</evidence>
<keyword evidence="1" id="KW-0805">Transcription regulation</keyword>
<keyword evidence="4" id="KW-1133">Transmembrane helix</keyword>
<evidence type="ECO:0000256" key="3">
    <source>
        <dbReference type="ARBA" id="ARBA00023163"/>
    </source>
</evidence>
<dbReference type="InterPro" id="IPR018062">
    <property type="entry name" value="HTH_AraC-typ_CS"/>
</dbReference>
<dbReference type="InterPro" id="IPR018060">
    <property type="entry name" value="HTH_AraC"/>
</dbReference>
<dbReference type="PROSITE" id="PS01124">
    <property type="entry name" value="HTH_ARAC_FAMILY_2"/>
    <property type="match status" value="1"/>
</dbReference>
<organism evidence="6 7">
    <name type="scientific">Cohnella boryungensis</name>
    <dbReference type="NCBI Taxonomy" id="768479"/>
    <lineage>
        <taxon>Bacteria</taxon>
        <taxon>Bacillati</taxon>
        <taxon>Bacillota</taxon>
        <taxon>Bacilli</taxon>
        <taxon>Bacillales</taxon>
        <taxon>Paenibacillaceae</taxon>
        <taxon>Cohnella</taxon>
    </lineage>
</organism>
<keyword evidence="2" id="KW-0238">DNA-binding</keyword>
<feature type="transmembrane region" description="Helical" evidence="4">
    <location>
        <begin position="305"/>
        <end position="322"/>
    </location>
</feature>
<keyword evidence="7" id="KW-1185">Reference proteome</keyword>
<reference evidence="7" key="1">
    <citation type="journal article" date="2019" name="Int. J. Syst. Evol. Microbiol.">
        <title>The Global Catalogue of Microorganisms (GCM) 10K type strain sequencing project: providing services to taxonomists for standard genome sequencing and annotation.</title>
        <authorList>
            <consortium name="The Broad Institute Genomics Platform"/>
            <consortium name="The Broad Institute Genome Sequencing Center for Infectious Disease"/>
            <person name="Wu L."/>
            <person name="Ma J."/>
        </authorList>
    </citation>
    <scope>NUCLEOTIDE SEQUENCE [LARGE SCALE GENOMIC DNA]</scope>
    <source>
        <strain evidence="7">CGMCC 4.1641</strain>
    </source>
</reference>
<dbReference type="Pfam" id="PF12833">
    <property type="entry name" value="HTH_18"/>
    <property type="match status" value="1"/>
</dbReference>